<feature type="transmembrane region" description="Helical" evidence="7">
    <location>
        <begin position="384"/>
        <end position="404"/>
    </location>
</feature>
<dbReference type="AlphaFoldDB" id="A0A1S9D5Q0"/>
<dbReference type="Gene3D" id="1.20.1250.20">
    <property type="entry name" value="MFS general substrate transporter like domains"/>
    <property type="match status" value="1"/>
</dbReference>
<evidence type="ECO:0000256" key="2">
    <source>
        <dbReference type="ARBA" id="ARBA00022448"/>
    </source>
</evidence>
<feature type="transmembrane region" description="Helical" evidence="7">
    <location>
        <begin position="125"/>
        <end position="145"/>
    </location>
</feature>
<comment type="caution">
    <text evidence="8">The sequence shown here is derived from an EMBL/GenBank/DDBJ whole genome shotgun (WGS) entry which is preliminary data.</text>
</comment>
<feature type="transmembrane region" description="Helical" evidence="7">
    <location>
        <begin position="151"/>
        <end position="173"/>
    </location>
</feature>
<dbReference type="PANTHER" id="PTHR43791:SF43">
    <property type="entry name" value="MAJOR FACILITATOR SUPERFAMILY (MFS) PROFILE DOMAIN-CONTAINING PROTEIN"/>
    <property type="match status" value="1"/>
</dbReference>
<dbReference type="GO" id="GO:0016020">
    <property type="term" value="C:membrane"/>
    <property type="evidence" value="ECO:0007669"/>
    <property type="project" value="UniProtKB-SubCell"/>
</dbReference>
<evidence type="ECO:0000256" key="1">
    <source>
        <dbReference type="ARBA" id="ARBA00004141"/>
    </source>
</evidence>
<feature type="transmembrane region" description="Helical" evidence="7">
    <location>
        <begin position="185"/>
        <end position="207"/>
    </location>
</feature>
<evidence type="ECO:0000256" key="6">
    <source>
        <dbReference type="ARBA" id="ARBA00037968"/>
    </source>
</evidence>
<feature type="transmembrane region" description="Helical" evidence="7">
    <location>
        <begin position="219"/>
        <end position="241"/>
    </location>
</feature>
<feature type="transmembrane region" description="Helical" evidence="7">
    <location>
        <begin position="450"/>
        <end position="470"/>
    </location>
</feature>
<accession>A0A1S9D5Q0</accession>
<evidence type="ECO:0000313" key="8">
    <source>
        <dbReference type="EMBL" id="OOO04236.1"/>
    </source>
</evidence>
<evidence type="ECO:0000256" key="4">
    <source>
        <dbReference type="ARBA" id="ARBA00022989"/>
    </source>
</evidence>
<feature type="transmembrane region" description="Helical" evidence="7">
    <location>
        <begin position="51"/>
        <end position="69"/>
    </location>
</feature>
<evidence type="ECO:0000256" key="5">
    <source>
        <dbReference type="ARBA" id="ARBA00023136"/>
    </source>
</evidence>
<keyword evidence="4 7" id="KW-1133">Transmembrane helix</keyword>
<dbReference type="FunFam" id="1.20.1250.20:FF:000065">
    <property type="entry name" value="Putative MFS pantothenate transporter"/>
    <property type="match status" value="1"/>
</dbReference>
<comment type="similarity">
    <text evidence="6">Belongs to the major facilitator superfamily. Allantoate permease family.</text>
</comment>
<sequence length="544" mass="60835">MGGSKTLAHDTTQEWSEDENAVLGGHDGLWIRFLTWARWYPKDMNHLEKRLVLKLDVLILTFGCLSFFTKYLDQQAITNAYVSGMKEDIGLVGNELNYITAAFWAAYCTSMIPACYYLTRSRINIILPTLEAGWGLFTFGCAWAQNPGTIYAMRVLIGICESCSFTGVIYVIGSWYKPEEIGRRISLFFIASPLGTMFAGYLQAAAYTNLNNTHGLAGWRWLFIVCTIITIPICILGYIAFLDVPHRTKPRFLTHKEHELANSRLVGLTAPSQLKVSRDIFKRVLGRWHWYVFVAQWILVDQNFLASSTPFSLYLKAKPGIYSITRINTLPTIATAVSIVAALIAGTTADRKRNFWLPSIITTIPVLLGLVLLVVWNVGEAGRLAGFILTGAEGAMSPLTMSWATVTMANDAEERAIVTASMNAIGQAMSAWTQLLQYPAAEAPNFRGGFISNLATTVAQLAVVAIMVLLTHFRSFKKAVSEPFIKPSYFLSSDLVLLFWQFCRYNYTVYEAEPFTAGLFLKSLSEHPPDMELPWWTDSEDTVD</sequence>
<dbReference type="VEuPathDB" id="FungiDB:AO090009000339"/>
<comment type="subcellular location">
    <subcellularLocation>
        <location evidence="1">Membrane</location>
        <topology evidence="1">Multi-pass membrane protein</topology>
    </subcellularLocation>
</comment>
<dbReference type="PANTHER" id="PTHR43791">
    <property type="entry name" value="PERMEASE-RELATED"/>
    <property type="match status" value="1"/>
</dbReference>
<keyword evidence="5 7" id="KW-0472">Membrane</keyword>
<dbReference type="OrthoDB" id="3639251at2759"/>
<evidence type="ECO:0000256" key="7">
    <source>
        <dbReference type="SAM" id="Phobius"/>
    </source>
</evidence>
<dbReference type="SUPFAM" id="SSF103473">
    <property type="entry name" value="MFS general substrate transporter"/>
    <property type="match status" value="1"/>
</dbReference>
<feature type="transmembrane region" description="Helical" evidence="7">
    <location>
        <begin position="355"/>
        <end position="378"/>
    </location>
</feature>
<dbReference type="InterPro" id="IPR036259">
    <property type="entry name" value="MFS_trans_sf"/>
</dbReference>
<evidence type="ECO:0000256" key="3">
    <source>
        <dbReference type="ARBA" id="ARBA00022692"/>
    </source>
</evidence>
<keyword evidence="2" id="KW-0813">Transport</keyword>
<dbReference type="InterPro" id="IPR011701">
    <property type="entry name" value="MFS"/>
</dbReference>
<reference evidence="8 9" key="1">
    <citation type="submission" date="2016-10" db="EMBL/GenBank/DDBJ databases">
        <title>Genome sequencing of Aspergillus oryzae BCC7051.</title>
        <authorList>
            <person name="Thammarongtham C."/>
            <person name="Vorapreeda T."/>
            <person name="Nookaew I."/>
            <person name="Srisuk T."/>
            <person name="Land M."/>
            <person name="Jeennor S."/>
            <person name="Laoteng K."/>
        </authorList>
    </citation>
    <scope>NUCLEOTIDE SEQUENCE [LARGE SCALE GENOMIC DNA]</scope>
    <source>
        <strain evidence="8 9">BCC7051</strain>
    </source>
</reference>
<protein>
    <submittedName>
        <fullName evidence="8">Major facilitator superfamily MFS_1</fullName>
    </submittedName>
</protein>
<keyword evidence="3 7" id="KW-0812">Transmembrane</keyword>
<evidence type="ECO:0000313" key="9">
    <source>
        <dbReference type="Proteomes" id="UP000190312"/>
    </source>
</evidence>
<dbReference type="EMBL" id="MKZY01000011">
    <property type="protein sequence ID" value="OOO04236.1"/>
    <property type="molecule type" value="Genomic_DNA"/>
</dbReference>
<feature type="transmembrane region" description="Helical" evidence="7">
    <location>
        <begin position="98"/>
        <end position="118"/>
    </location>
</feature>
<proteinExistence type="inferred from homology"/>
<organism evidence="8 9">
    <name type="scientific">Aspergillus oryzae</name>
    <name type="common">Yellow koji mold</name>
    <dbReference type="NCBI Taxonomy" id="5062"/>
    <lineage>
        <taxon>Eukaryota</taxon>
        <taxon>Fungi</taxon>
        <taxon>Dikarya</taxon>
        <taxon>Ascomycota</taxon>
        <taxon>Pezizomycotina</taxon>
        <taxon>Eurotiomycetes</taxon>
        <taxon>Eurotiomycetidae</taxon>
        <taxon>Eurotiales</taxon>
        <taxon>Aspergillaceae</taxon>
        <taxon>Aspergillus</taxon>
        <taxon>Aspergillus subgen. Circumdati</taxon>
    </lineage>
</organism>
<gene>
    <name evidence="8" type="ORF">OAory_01050830</name>
</gene>
<dbReference type="GO" id="GO:0022857">
    <property type="term" value="F:transmembrane transporter activity"/>
    <property type="evidence" value="ECO:0007669"/>
    <property type="project" value="InterPro"/>
</dbReference>
<dbReference type="Proteomes" id="UP000190312">
    <property type="component" value="Unassembled WGS sequence"/>
</dbReference>
<name>A0A1S9D5Q0_ASPOZ</name>
<dbReference type="Pfam" id="PF07690">
    <property type="entry name" value="MFS_1"/>
    <property type="match status" value="1"/>
</dbReference>
<feature type="transmembrane region" description="Helical" evidence="7">
    <location>
        <begin position="327"/>
        <end position="348"/>
    </location>
</feature>